<feature type="region of interest" description="Disordered" evidence="1">
    <location>
        <begin position="559"/>
        <end position="607"/>
    </location>
</feature>
<evidence type="ECO:0000313" key="2">
    <source>
        <dbReference type="Ensembl" id="ENSGMOP00000047305.1"/>
    </source>
</evidence>
<keyword evidence="3" id="KW-1185">Reference proteome</keyword>
<evidence type="ECO:0000313" key="3">
    <source>
        <dbReference type="Proteomes" id="UP000694546"/>
    </source>
</evidence>
<feature type="region of interest" description="Disordered" evidence="1">
    <location>
        <begin position="506"/>
        <end position="533"/>
    </location>
</feature>
<gene>
    <name evidence="2" type="primary">LOC115540766</name>
</gene>
<sequence>MDRAPADLQPPVHSLSPEGPTSRANRLRRSSRTPNQKHVWAQPPHAFNTPTRMARSKYDTVFCVESPNNDGEFQQDIVWDANSPSPVRYTVCHGRPAVVEPALQVWIESAAIPCTPEEHHPKRKSPRPNGVDDLLKLAKQFDFNMFRKDEERAEEMHKQALGLLSDDILEGPPRADPLPPAPETASKNPSPVCGLQDYHMEDFFDQPTQDCSSNLIQMVCLGSLESSSSGTAGRAPHCAAPPIPTPAENGPAAVQLDDDWENDWENEDFLNDTLVMEITPNPPCFAPPKYCSTQSRWDEALPGSTHPSRGTPGRLGGEGGPAEKEPRMPKNRTTFKLDVIPLSLNGKDAAASQASMTNTPQSEALSRMNPPVSGSYTKRPSHPPRGALPGPPAGPQPKTSLANANASAKRTLARTTPMTSNKMKENQPVRSSNIQAMATISCSAAAPGQETPPVVPASDDYRDLDELFSSEPVWDEEGDDDLLCQMCEDLETQAVVLERPAALKQPLSLDKKPGQATQRPARVPSGLSANPYTGNALPSIKTTSTESFKYALLVSNVDHSQCYGGGPPPKATKCSKAEIERKKRQALERRRQHLQGPQNLGAPTRGR</sequence>
<dbReference type="PANTHER" id="PTHR16434:SF2">
    <property type="entry name" value="EWING'S TUMOR-ASSOCIATED ANTIGEN 1"/>
    <property type="match status" value="1"/>
</dbReference>
<dbReference type="AlphaFoldDB" id="A0A8C5BI06"/>
<dbReference type="Ensembl" id="ENSGMOT00000059474.1">
    <property type="protein sequence ID" value="ENSGMOP00000047305.1"/>
    <property type="gene ID" value="ENSGMOG00000000841.2"/>
</dbReference>
<dbReference type="GO" id="GO:0043596">
    <property type="term" value="C:nuclear replication fork"/>
    <property type="evidence" value="ECO:0007669"/>
    <property type="project" value="TreeGrafter"/>
</dbReference>
<feature type="region of interest" description="Disordered" evidence="1">
    <location>
        <begin position="295"/>
        <end position="333"/>
    </location>
</feature>
<feature type="compositionally biased region" description="Polar residues" evidence="1">
    <location>
        <begin position="398"/>
        <end position="421"/>
    </location>
</feature>
<feature type="region of interest" description="Disordered" evidence="1">
    <location>
        <begin position="168"/>
        <end position="189"/>
    </location>
</feature>
<dbReference type="PANTHER" id="PTHR16434">
    <property type="entry name" value="EWING'S TUMOR-ASSOCIATED ANTIGEN 1 ETAA1"/>
    <property type="match status" value="1"/>
</dbReference>
<dbReference type="GO" id="GO:0006974">
    <property type="term" value="P:DNA damage response"/>
    <property type="evidence" value="ECO:0007669"/>
    <property type="project" value="TreeGrafter"/>
</dbReference>
<proteinExistence type="predicted"/>
<protein>
    <submittedName>
        <fullName evidence="2">Uncharacterized LOC115540766</fullName>
    </submittedName>
</protein>
<feature type="compositionally biased region" description="Polar residues" evidence="1">
    <location>
        <begin position="352"/>
        <end position="364"/>
    </location>
</feature>
<feature type="compositionally biased region" description="Basic and acidic residues" evidence="1">
    <location>
        <begin position="575"/>
        <end position="589"/>
    </location>
</feature>
<dbReference type="GO" id="GO:0043539">
    <property type="term" value="F:protein serine/threonine kinase activator activity"/>
    <property type="evidence" value="ECO:0007669"/>
    <property type="project" value="TreeGrafter"/>
</dbReference>
<feature type="region of interest" description="Disordered" evidence="1">
    <location>
        <begin position="1"/>
        <end position="52"/>
    </location>
</feature>
<dbReference type="GO" id="GO:0031297">
    <property type="term" value="P:replication fork processing"/>
    <property type="evidence" value="ECO:0007669"/>
    <property type="project" value="TreeGrafter"/>
</dbReference>
<reference evidence="2" key="2">
    <citation type="submission" date="2025-09" db="UniProtKB">
        <authorList>
            <consortium name="Ensembl"/>
        </authorList>
    </citation>
    <scope>IDENTIFICATION</scope>
</reference>
<dbReference type="GO" id="GO:2000001">
    <property type="term" value="P:regulation of DNA damage checkpoint"/>
    <property type="evidence" value="ECO:0007669"/>
    <property type="project" value="TreeGrafter"/>
</dbReference>
<feature type="region of interest" description="Disordered" evidence="1">
    <location>
        <begin position="348"/>
        <end position="430"/>
    </location>
</feature>
<organism evidence="2 3">
    <name type="scientific">Gadus morhua</name>
    <name type="common">Atlantic cod</name>
    <dbReference type="NCBI Taxonomy" id="8049"/>
    <lineage>
        <taxon>Eukaryota</taxon>
        <taxon>Metazoa</taxon>
        <taxon>Chordata</taxon>
        <taxon>Craniata</taxon>
        <taxon>Vertebrata</taxon>
        <taxon>Euteleostomi</taxon>
        <taxon>Actinopterygii</taxon>
        <taxon>Neopterygii</taxon>
        <taxon>Teleostei</taxon>
        <taxon>Neoteleostei</taxon>
        <taxon>Acanthomorphata</taxon>
        <taxon>Zeiogadaria</taxon>
        <taxon>Gadariae</taxon>
        <taxon>Gadiformes</taxon>
        <taxon>Gadoidei</taxon>
        <taxon>Gadidae</taxon>
        <taxon>Gadus</taxon>
    </lineage>
</organism>
<dbReference type="GeneTree" id="ENSGT00390000009597"/>
<reference evidence="2" key="1">
    <citation type="submission" date="2025-08" db="UniProtKB">
        <authorList>
            <consortium name="Ensembl"/>
        </authorList>
    </citation>
    <scope>IDENTIFICATION</scope>
</reference>
<accession>A0A8C5BI06</accession>
<dbReference type="Proteomes" id="UP000694546">
    <property type="component" value="Chromosome 3"/>
</dbReference>
<evidence type="ECO:0000256" key="1">
    <source>
        <dbReference type="SAM" id="MobiDB-lite"/>
    </source>
</evidence>
<name>A0A8C5BI06_GADMO</name>
<dbReference type="InterPro" id="IPR029406">
    <property type="entry name" value="ETAA1"/>
</dbReference>